<gene>
    <name evidence="1" type="ORF">EVAR_19161_1</name>
</gene>
<accession>A0A4C1VMV7</accession>
<proteinExistence type="predicted"/>
<dbReference type="AlphaFoldDB" id="A0A4C1VMV7"/>
<evidence type="ECO:0000313" key="2">
    <source>
        <dbReference type="Proteomes" id="UP000299102"/>
    </source>
</evidence>
<dbReference type="EMBL" id="BGZK01000375">
    <property type="protein sequence ID" value="GBP40033.1"/>
    <property type="molecule type" value="Genomic_DNA"/>
</dbReference>
<keyword evidence="2" id="KW-1185">Reference proteome</keyword>
<reference evidence="1 2" key="1">
    <citation type="journal article" date="2019" name="Commun. Biol.">
        <title>The bagworm genome reveals a unique fibroin gene that provides high tensile strength.</title>
        <authorList>
            <person name="Kono N."/>
            <person name="Nakamura H."/>
            <person name="Ohtoshi R."/>
            <person name="Tomita M."/>
            <person name="Numata K."/>
            <person name="Arakawa K."/>
        </authorList>
    </citation>
    <scope>NUCLEOTIDE SEQUENCE [LARGE SCALE GENOMIC DNA]</scope>
</reference>
<name>A0A4C1VMV7_EUMVA</name>
<comment type="caution">
    <text evidence="1">The sequence shown here is derived from an EMBL/GenBank/DDBJ whole genome shotgun (WGS) entry which is preliminary data.</text>
</comment>
<sequence length="105" mass="11404">MGRLYKSNNTLSQCRLEVATSAVSFRRVSENSGGPLSPLSYPSVRFSSIRYLILSRGVGNALVTPLGLRVSLGRGHHLLPDGSPICLPFEFAIKSVIFIVKTKSL</sequence>
<organism evidence="1 2">
    <name type="scientific">Eumeta variegata</name>
    <name type="common">Bagworm moth</name>
    <name type="synonym">Eumeta japonica</name>
    <dbReference type="NCBI Taxonomy" id="151549"/>
    <lineage>
        <taxon>Eukaryota</taxon>
        <taxon>Metazoa</taxon>
        <taxon>Ecdysozoa</taxon>
        <taxon>Arthropoda</taxon>
        <taxon>Hexapoda</taxon>
        <taxon>Insecta</taxon>
        <taxon>Pterygota</taxon>
        <taxon>Neoptera</taxon>
        <taxon>Endopterygota</taxon>
        <taxon>Lepidoptera</taxon>
        <taxon>Glossata</taxon>
        <taxon>Ditrysia</taxon>
        <taxon>Tineoidea</taxon>
        <taxon>Psychidae</taxon>
        <taxon>Oiketicinae</taxon>
        <taxon>Eumeta</taxon>
    </lineage>
</organism>
<protein>
    <submittedName>
        <fullName evidence="1">Uncharacterized protein</fullName>
    </submittedName>
</protein>
<evidence type="ECO:0000313" key="1">
    <source>
        <dbReference type="EMBL" id="GBP40033.1"/>
    </source>
</evidence>
<dbReference type="Proteomes" id="UP000299102">
    <property type="component" value="Unassembled WGS sequence"/>
</dbReference>